<name>A0A974ZY11_9NOCA</name>
<evidence type="ECO:0000313" key="2">
    <source>
        <dbReference type="Proteomes" id="UP000662986"/>
    </source>
</evidence>
<evidence type="ECO:0000313" key="1">
    <source>
        <dbReference type="EMBL" id="QSE94167.1"/>
    </source>
</evidence>
<proteinExistence type="predicted"/>
<organism evidence="1 2">
    <name type="scientific">Rhodococcus pseudokoreensis</name>
    <dbReference type="NCBI Taxonomy" id="2811421"/>
    <lineage>
        <taxon>Bacteria</taxon>
        <taxon>Bacillati</taxon>
        <taxon>Actinomycetota</taxon>
        <taxon>Actinomycetes</taxon>
        <taxon>Mycobacteriales</taxon>
        <taxon>Nocardiaceae</taxon>
        <taxon>Rhodococcus</taxon>
    </lineage>
</organism>
<reference evidence="1 2" key="2">
    <citation type="journal article" date="2022" name="Arch. Microbiol.">
        <title>Rhodococcus pseudokoreensis sp. nov. isolated from the rhizosphere of young M26 apple rootstocks.</title>
        <authorList>
            <person name="Kampfer P."/>
            <person name="Glaeser S.P."/>
            <person name="Blom J."/>
            <person name="Wolf J."/>
            <person name="Benning S."/>
            <person name="Schloter M."/>
            <person name="Neumann-Schaal M."/>
        </authorList>
    </citation>
    <scope>NUCLEOTIDE SEQUENCE [LARGE SCALE GENOMIC DNA]</scope>
    <source>
        <strain evidence="1 2">R79</strain>
    </source>
</reference>
<dbReference type="RefSeq" id="WP_206010600.1">
    <property type="nucleotide sequence ID" value="NZ_CP070619.1"/>
</dbReference>
<keyword evidence="2" id="KW-1185">Reference proteome</keyword>
<reference evidence="1 2" key="1">
    <citation type="journal article" date="2021" name="Microbiol. Resour. Announc.">
        <title>Complete Genome Sequences of Two Rhodococcus sp. Strains with Large and Linear Chromosomes, Isolated from Apple Rhizosphere.</title>
        <authorList>
            <person name="Benning S."/>
            <person name="Brugnone N."/>
            <person name="Siani R."/>
            <person name="Kublik S."/>
            <person name="Schloter M."/>
            <person name="Rad V."/>
        </authorList>
    </citation>
    <scope>NUCLEOTIDE SEQUENCE [LARGE SCALE GENOMIC DNA]</scope>
    <source>
        <strain evidence="1 2">R79</strain>
    </source>
</reference>
<gene>
    <name evidence="1" type="ORF">JWS13_39000</name>
</gene>
<accession>A0A974ZY11</accession>
<dbReference type="Proteomes" id="UP000662986">
    <property type="component" value="Chromosome"/>
</dbReference>
<dbReference type="EMBL" id="CP070619">
    <property type="protein sequence ID" value="QSE94167.1"/>
    <property type="molecule type" value="Genomic_DNA"/>
</dbReference>
<sequence length="75" mass="8207">MAEQLVSPQVEELARELEADPELRSGRHMLVIAEGDCQVLSMCSCGLSFPAVRPDVSLDAVFSVYERHAMTSKAV</sequence>
<protein>
    <submittedName>
        <fullName evidence="1">Uncharacterized protein</fullName>
    </submittedName>
</protein>